<dbReference type="AlphaFoldDB" id="I0YIN3"/>
<dbReference type="eggNOG" id="KOG2602">
    <property type="taxonomic scope" value="Eukaryota"/>
</dbReference>
<feature type="domain" description="Bacterial surface antigen (D15)" evidence="8">
    <location>
        <begin position="117"/>
        <end position="412"/>
    </location>
</feature>
<dbReference type="InterPro" id="IPR000184">
    <property type="entry name" value="Bac_surfAg_D15"/>
</dbReference>
<dbReference type="InterPro" id="IPR039910">
    <property type="entry name" value="D15-like"/>
</dbReference>
<reference evidence="9 10" key="1">
    <citation type="journal article" date="2012" name="Genome Biol.">
        <title>The genome of the polar eukaryotic microalga coccomyxa subellipsoidea reveals traits of cold adaptation.</title>
        <authorList>
            <person name="Blanc G."/>
            <person name="Agarkova I."/>
            <person name="Grimwood J."/>
            <person name="Kuo A."/>
            <person name="Brueggeman A."/>
            <person name="Dunigan D."/>
            <person name="Gurnon J."/>
            <person name="Ladunga I."/>
            <person name="Lindquist E."/>
            <person name="Lucas S."/>
            <person name="Pangilinan J."/>
            <person name="Proschold T."/>
            <person name="Salamov A."/>
            <person name="Schmutz J."/>
            <person name="Weeks D."/>
            <person name="Yamada T."/>
            <person name="Claverie J.M."/>
            <person name="Grigoriev I."/>
            <person name="Van Etten J."/>
            <person name="Lomsadze A."/>
            <person name="Borodovsky M."/>
        </authorList>
    </citation>
    <scope>NUCLEOTIDE SEQUENCE [LARGE SCALE GENOMIC DNA]</scope>
    <source>
        <strain evidence="9 10">C-169</strain>
    </source>
</reference>
<comment type="caution">
    <text evidence="9">The sequence shown here is derived from an EMBL/GenBank/DDBJ whole genome shotgun (WGS) entry which is preliminary data.</text>
</comment>
<organism evidence="9 10">
    <name type="scientific">Coccomyxa subellipsoidea (strain C-169)</name>
    <name type="common">Green microalga</name>
    <dbReference type="NCBI Taxonomy" id="574566"/>
    <lineage>
        <taxon>Eukaryota</taxon>
        <taxon>Viridiplantae</taxon>
        <taxon>Chlorophyta</taxon>
        <taxon>core chlorophytes</taxon>
        <taxon>Trebouxiophyceae</taxon>
        <taxon>Trebouxiophyceae incertae sedis</taxon>
        <taxon>Coccomyxaceae</taxon>
        <taxon>Coccomyxa</taxon>
        <taxon>Coccomyxa subellipsoidea</taxon>
    </lineage>
</organism>
<comment type="similarity">
    <text evidence="2">Belongs to the SAM50/omp85 family.</text>
</comment>
<dbReference type="STRING" id="574566.I0YIN3"/>
<evidence type="ECO:0000256" key="7">
    <source>
        <dbReference type="ARBA" id="ARBA00024013"/>
    </source>
</evidence>
<keyword evidence="6" id="KW-0472">Membrane</keyword>
<evidence type="ECO:0000256" key="4">
    <source>
        <dbReference type="ARBA" id="ARBA00022692"/>
    </source>
</evidence>
<dbReference type="PANTHER" id="PTHR12815:SF18">
    <property type="entry name" value="SORTING AND ASSEMBLY MACHINERY COMPONENT 50 HOMOLOG"/>
    <property type="match status" value="1"/>
</dbReference>
<proteinExistence type="inferred from homology"/>
<gene>
    <name evidence="9" type="ORF">COCSUDRAFT_60448</name>
</gene>
<evidence type="ECO:0000313" key="9">
    <source>
        <dbReference type="EMBL" id="EIE18252.1"/>
    </source>
</evidence>
<evidence type="ECO:0000259" key="8">
    <source>
        <dbReference type="Pfam" id="PF01103"/>
    </source>
</evidence>
<evidence type="ECO:0000256" key="1">
    <source>
        <dbReference type="ARBA" id="ARBA00004374"/>
    </source>
</evidence>
<protein>
    <recommendedName>
        <fullName evidence="8">Bacterial surface antigen (D15) domain-containing protein</fullName>
    </recommendedName>
</protein>
<comment type="subcellular location">
    <subcellularLocation>
        <location evidence="1">Mitochondrion outer membrane</location>
        <topology evidence="1">Multi-pass membrane protein</topology>
    </subcellularLocation>
    <subcellularLocation>
        <location evidence="7">Plastid</location>
        <location evidence="7">Chloroplast outer membrane</location>
    </subcellularLocation>
</comment>
<evidence type="ECO:0000256" key="3">
    <source>
        <dbReference type="ARBA" id="ARBA00022452"/>
    </source>
</evidence>
<evidence type="ECO:0000313" key="10">
    <source>
        <dbReference type="Proteomes" id="UP000007264"/>
    </source>
</evidence>
<dbReference type="OrthoDB" id="1724197at2759"/>
<dbReference type="GeneID" id="17036159"/>
<dbReference type="PANTHER" id="PTHR12815">
    <property type="entry name" value="SORTING AND ASSEMBLY MACHINERY SAMM50 PROTEIN FAMILY MEMBER"/>
    <property type="match status" value="1"/>
</dbReference>
<dbReference type="GO" id="GO:0009707">
    <property type="term" value="C:chloroplast outer membrane"/>
    <property type="evidence" value="ECO:0007669"/>
    <property type="project" value="UniProtKB-SubCell"/>
</dbReference>
<keyword evidence="3" id="KW-1134">Transmembrane beta strand</keyword>
<dbReference type="Proteomes" id="UP000007264">
    <property type="component" value="Unassembled WGS sequence"/>
</dbReference>
<keyword evidence="5" id="KW-1002">Plastid outer membrane</keyword>
<evidence type="ECO:0000256" key="6">
    <source>
        <dbReference type="ARBA" id="ARBA00023136"/>
    </source>
</evidence>
<keyword evidence="10" id="KW-1185">Reference proteome</keyword>
<dbReference type="RefSeq" id="XP_005642796.1">
    <property type="nucleotide sequence ID" value="XM_005642739.1"/>
</dbReference>
<dbReference type="EMBL" id="AGSI01000025">
    <property type="protein sequence ID" value="EIE18252.1"/>
    <property type="molecule type" value="Genomic_DNA"/>
</dbReference>
<keyword evidence="4" id="KW-0812">Transmembrane</keyword>
<sequence>MAATYAAVKDKRLKVEQVIINGLDRTRAYIVSRELEPVQEANSLDEIKDVLLEAHEHLLSLGIFDGVEVIITDSETGQPDACTVLVRCAEKGRVNLHAGTYVNGNDGSLECALGLTNVLGRAEEVSLSAELGMNNLTEFSISVSKPRLRGQARNLTAGVYQKRRSFREYSSYSEETRGGTASIFSPDGTHAVAYDLAWRSIRAEAEASRAVREQTGHKLKSALSYIFRHYTLDDLHYPTSGIGFRSSTEVSGLGLDANLLRFAKQHLAAQWVHPLIGSTVFSLFFLGGVHGNLRGFHFKGAGPTAARPRGGVDAIGGDLMCAILAEVRFRLPVAAMHAAGMYGHGFMNGGNSALLSGTGKPVQQTLADFAKVHQTWRWSAGLGIVWPTSIGRLEVNVCKVLKHQQPDRYTNFGLQDRPFDTARKIYGIKN</sequence>
<dbReference type="GO" id="GO:0005741">
    <property type="term" value="C:mitochondrial outer membrane"/>
    <property type="evidence" value="ECO:0007669"/>
    <property type="project" value="UniProtKB-SubCell"/>
</dbReference>
<evidence type="ECO:0000256" key="2">
    <source>
        <dbReference type="ARBA" id="ARBA00010913"/>
    </source>
</evidence>
<keyword evidence="5" id="KW-0934">Plastid</keyword>
<evidence type="ECO:0000256" key="5">
    <source>
        <dbReference type="ARBA" id="ARBA00022805"/>
    </source>
</evidence>
<dbReference type="KEGG" id="csl:COCSUDRAFT_60448"/>
<dbReference type="Pfam" id="PF01103">
    <property type="entry name" value="Omp85"/>
    <property type="match status" value="1"/>
</dbReference>
<accession>I0YIN3</accession>
<name>I0YIN3_COCSC</name>
<dbReference type="Gene3D" id="2.40.160.50">
    <property type="entry name" value="membrane protein fhac: a member of the omp85/tpsb transporter family"/>
    <property type="match status" value="1"/>
</dbReference>